<dbReference type="SUPFAM" id="SSF51735">
    <property type="entry name" value="NAD(P)-binding Rossmann-fold domains"/>
    <property type="match status" value="1"/>
</dbReference>
<dbReference type="Proteomes" id="UP000024942">
    <property type="component" value="Unassembled WGS sequence"/>
</dbReference>
<dbReference type="GO" id="GO:0005737">
    <property type="term" value="C:cytoplasm"/>
    <property type="evidence" value="ECO:0007669"/>
    <property type="project" value="TreeGrafter"/>
</dbReference>
<evidence type="ECO:0000313" key="1">
    <source>
        <dbReference type="EMBL" id="KDA01323.1"/>
    </source>
</evidence>
<dbReference type="GO" id="GO:0016491">
    <property type="term" value="F:oxidoreductase activity"/>
    <property type="evidence" value="ECO:0007669"/>
    <property type="project" value="TreeGrafter"/>
</dbReference>
<dbReference type="CDD" id="cd05325">
    <property type="entry name" value="carb_red_sniffer_like_SDR_c"/>
    <property type="match status" value="1"/>
</dbReference>
<dbReference type="RefSeq" id="WP_035540531.1">
    <property type="nucleotide sequence ID" value="NZ_ARYL01000031.1"/>
</dbReference>
<reference evidence="1 2" key="1">
    <citation type="journal article" date="2014" name="Antonie Van Leeuwenhoek">
        <title>Hyphomonas beringensis sp. nov. and Hyphomonas chukchiensis sp. nov., isolated from surface seawater of the Bering Sea and Chukchi Sea.</title>
        <authorList>
            <person name="Li C."/>
            <person name="Lai Q."/>
            <person name="Li G."/>
            <person name="Dong C."/>
            <person name="Wang J."/>
            <person name="Liao Y."/>
            <person name="Shao Z."/>
        </authorList>
    </citation>
    <scope>NUCLEOTIDE SEQUENCE [LARGE SCALE GENOMIC DNA]</scope>
    <source>
        <strain evidence="1 2">SCH89</strain>
    </source>
</reference>
<dbReference type="InterPro" id="IPR051468">
    <property type="entry name" value="Fungal_SecMetab_SDRs"/>
</dbReference>
<dbReference type="STRING" id="1280953.HOC_16296"/>
<dbReference type="EMBL" id="ARYL01000031">
    <property type="protein sequence ID" value="KDA01323.1"/>
    <property type="molecule type" value="Genomic_DNA"/>
</dbReference>
<dbReference type="PANTHER" id="PTHR43544:SF12">
    <property type="entry name" value="NAD(P)-BINDING ROSSMANN-FOLD SUPERFAMILY PROTEIN"/>
    <property type="match status" value="1"/>
</dbReference>
<gene>
    <name evidence="1" type="ORF">HOC_16296</name>
</gene>
<name>A0A059G4C3_9PROT</name>
<keyword evidence="2" id="KW-1185">Reference proteome</keyword>
<dbReference type="InterPro" id="IPR036291">
    <property type="entry name" value="NAD(P)-bd_dom_sf"/>
</dbReference>
<dbReference type="AlphaFoldDB" id="A0A059G4C3"/>
<accession>A0A059G4C3</accession>
<evidence type="ECO:0000313" key="2">
    <source>
        <dbReference type="Proteomes" id="UP000024942"/>
    </source>
</evidence>
<dbReference type="PRINTS" id="PR00081">
    <property type="entry name" value="GDHRDH"/>
</dbReference>
<dbReference type="InterPro" id="IPR002347">
    <property type="entry name" value="SDR_fam"/>
</dbReference>
<dbReference type="Pfam" id="PF00106">
    <property type="entry name" value="adh_short"/>
    <property type="match status" value="1"/>
</dbReference>
<comment type="caution">
    <text evidence="1">The sequence shown here is derived from an EMBL/GenBank/DDBJ whole genome shotgun (WGS) entry which is preliminary data.</text>
</comment>
<dbReference type="PATRIC" id="fig|1280953.3.peg.3267"/>
<dbReference type="OrthoDB" id="9785826at2"/>
<protein>
    <submittedName>
        <fullName evidence="1">Saccharopine dehydrogenase-like protein</fullName>
    </submittedName>
</protein>
<dbReference type="eggNOG" id="COG1028">
    <property type="taxonomic scope" value="Bacteria"/>
</dbReference>
<proteinExistence type="predicted"/>
<sequence length="237" mass="25085">MQAVIFGASGGIGRALVAQLAARPDISHLHAVSRSGTDSAEKVTPHTADITSEADLAALATTLKGIGDLGLVIVATGLLSDETGLQPEKSYRHQSLDAFEQVFRTNTFGPALVAKHMLPLMPRKGRAVFAALSARVGSISDNRLGGWHAYRASKAALNMLVRNYAIEQARVNDQFIAVTLHPGTVDTGLSRPFQSNVPDAQLFSPDQSAGYLLKVIEGLSPADTGKSFDWAGKEIPA</sequence>
<dbReference type="PANTHER" id="PTHR43544">
    <property type="entry name" value="SHORT-CHAIN DEHYDROGENASE/REDUCTASE"/>
    <property type="match status" value="1"/>
</dbReference>
<organism evidence="1 2">
    <name type="scientific">Hyphomonas oceanitis SCH89</name>
    <dbReference type="NCBI Taxonomy" id="1280953"/>
    <lineage>
        <taxon>Bacteria</taxon>
        <taxon>Pseudomonadati</taxon>
        <taxon>Pseudomonadota</taxon>
        <taxon>Alphaproteobacteria</taxon>
        <taxon>Hyphomonadales</taxon>
        <taxon>Hyphomonadaceae</taxon>
        <taxon>Hyphomonas</taxon>
    </lineage>
</organism>
<dbReference type="Gene3D" id="3.40.50.720">
    <property type="entry name" value="NAD(P)-binding Rossmann-like Domain"/>
    <property type="match status" value="1"/>
</dbReference>